<dbReference type="InterPro" id="IPR000873">
    <property type="entry name" value="AMP-dep_synth/lig_dom"/>
</dbReference>
<evidence type="ECO:0000313" key="10">
    <source>
        <dbReference type="Proteomes" id="UP001143391"/>
    </source>
</evidence>
<evidence type="ECO:0000256" key="4">
    <source>
        <dbReference type="ARBA" id="ARBA00026121"/>
    </source>
</evidence>
<evidence type="ECO:0000259" key="7">
    <source>
        <dbReference type="Pfam" id="PF00501"/>
    </source>
</evidence>
<dbReference type="InterPro" id="IPR025110">
    <property type="entry name" value="AMP-bd_C"/>
</dbReference>
<dbReference type="PANTHER" id="PTHR43767">
    <property type="entry name" value="LONG-CHAIN-FATTY-ACID--COA LIGASE"/>
    <property type="match status" value="1"/>
</dbReference>
<evidence type="ECO:0000256" key="5">
    <source>
        <dbReference type="ARBA" id="ARBA00039545"/>
    </source>
</evidence>
<name>A0ABT5Y7J7_9GAMM</name>
<comment type="caution">
    <text evidence="9">The sequence shown here is derived from an EMBL/GenBank/DDBJ whole genome shotgun (WGS) entry which is preliminary data.</text>
</comment>
<dbReference type="CDD" id="cd04433">
    <property type="entry name" value="AFD_class_I"/>
    <property type="match status" value="1"/>
</dbReference>
<reference evidence="9" key="1">
    <citation type="submission" date="2022-07" db="EMBL/GenBank/DDBJ databases">
        <title>Marinobacter iranensis a new bacterium isolate from a hipersaline lake in Iran.</title>
        <authorList>
            <person name="Mohammad A.M.A."/>
            <person name="Cristina S.-P."/>
            <person name="Antonio V."/>
        </authorList>
    </citation>
    <scope>NUCLEOTIDE SEQUENCE</scope>
    <source>
        <strain evidence="9">71-i</strain>
    </source>
</reference>
<gene>
    <name evidence="9" type="ORF">NLU14_05330</name>
</gene>
<feature type="domain" description="AMP-binding enzyme C-terminal" evidence="8">
    <location>
        <begin position="436"/>
        <end position="509"/>
    </location>
</feature>
<dbReference type="Gene3D" id="3.30.300.30">
    <property type="match status" value="1"/>
</dbReference>
<protein>
    <recommendedName>
        <fullName evidence="5">Long-chain-fatty-acid--CoA ligase</fullName>
        <ecNumber evidence="4">6.2.1.3</ecNumber>
    </recommendedName>
    <alternativeName>
        <fullName evidence="6">Long-chain acyl-CoA synthetase</fullName>
    </alternativeName>
</protein>
<feature type="domain" description="AMP-dependent synthetase/ligase" evidence="7">
    <location>
        <begin position="13"/>
        <end position="385"/>
    </location>
</feature>
<comment type="pathway">
    <text evidence="2">Lipid metabolism; fatty acid beta-oxidation.</text>
</comment>
<dbReference type="SUPFAM" id="SSF56801">
    <property type="entry name" value="Acetyl-CoA synthetase-like"/>
    <property type="match status" value="1"/>
</dbReference>
<accession>A0ABT5Y7J7</accession>
<organism evidence="9 10">
    <name type="scientific">Marinobacter iranensis</name>
    <dbReference type="NCBI Taxonomy" id="2962607"/>
    <lineage>
        <taxon>Bacteria</taxon>
        <taxon>Pseudomonadati</taxon>
        <taxon>Pseudomonadota</taxon>
        <taxon>Gammaproteobacteria</taxon>
        <taxon>Pseudomonadales</taxon>
        <taxon>Marinobacteraceae</taxon>
        <taxon>Marinobacter</taxon>
    </lineage>
</organism>
<dbReference type="EMBL" id="JANCMW010000002">
    <property type="protein sequence ID" value="MDF0749647.1"/>
    <property type="molecule type" value="Genomic_DNA"/>
</dbReference>
<evidence type="ECO:0000313" key="9">
    <source>
        <dbReference type="EMBL" id="MDF0749647.1"/>
    </source>
</evidence>
<evidence type="ECO:0000259" key="8">
    <source>
        <dbReference type="Pfam" id="PF13193"/>
    </source>
</evidence>
<evidence type="ECO:0000256" key="2">
    <source>
        <dbReference type="ARBA" id="ARBA00005005"/>
    </source>
</evidence>
<keyword evidence="10" id="KW-1185">Reference proteome</keyword>
<dbReference type="InterPro" id="IPR050237">
    <property type="entry name" value="ATP-dep_AMP-bd_enzyme"/>
</dbReference>
<evidence type="ECO:0000256" key="6">
    <source>
        <dbReference type="ARBA" id="ARBA00042773"/>
    </source>
</evidence>
<evidence type="ECO:0000256" key="1">
    <source>
        <dbReference type="ARBA" id="ARBA00004170"/>
    </source>
</evidence>
<evidence type="ECO:0000256" key="3">
    <source>
        <dbReference type="ARBA" id="ARBA00022598"/>
    </source>
</evidence>
<dbReference type="InterPro" id="IPR042099">
    <property type="entry name" value="ANL_N_sf"/>
</dbReference>
<dbReference type="PANTHER" id="PTHR43767:SF8">
    <property type="entry name" value="LONG-CHAIN-FATTY-ACID--COA LIGASE"/>
    <property type="match status" value="1"/>
</dbReference>
<keyword evidence="3" id="KW-0436">Ligase</keyword>
<dbReference type="EC" id="6.2.1.3" evidence="4"/>
<dbReference type="InterPro" id="IPR045851">
    <property type="entry name" value="AMP-bd_C_sf"/>
</dbReference>
<dbReference type="Pfam" id="PF00501">
    <property type="entry name" value="AMP-binding"/>
    <property type="match status" value="1"/>
</dbReference>
<dbReference type="Pfam" id="PF13193">
    <property type="entry name" value="AMP-binding_C"/>
    <property type="match status" value="1"/>
</dbReference>
<sequence length="532" mass="57379">MSKKLTLTALTTTQLEQAPDACALVVGDRHISYAELDRMARSAAAWLRGQGISQGDRVAVWLVNRPEWLALMLGLSRIGAVLVAVNTRYRTAELQHILSASGARMLIMQSRFRKIDFQTLLEDVESGDVPDLEAIAVLEPAAEMPQLAGCSTLPFPDLDDSNAPDMADSSSENDLAMLFTTSGTTKLPKLVMHTQRSLASHADCVARAFRFDQPGAGLLAPLPFCGTFGLVPVITALAAGIPIAVMETFEAKPAVELIRKHQLTHLFGSDEVYRRILDAMPEDSRLDSLQVCGFAAFQTGAEDLVRLADARGIPLAGVYGSSEVQALFSIQAWQESAQERCRGGGFPADPNAQLRVRDTESGELLASEQNGILEILATGNFSGYFNDPGATSGVIDQDGFFSTGDIGYLRTDGSFVYQTRQGDAIRLSGFLVNPSEIEDVLRGCPGVVEAQVIGSDVDGVQSCVAFVIAEPDSNVDADGVLAWLKNIIAPFKVPARIWFLDAFPVTESANGVKIQRAKLREMAARRDRSVNT</sequence>
<proteinExistence type="predicted"/>
<dbReference type="Proteomes" id="UP001143391">
    <property type="component" value="Unassembled WGS sequence"/>
</dbReference>
<comment type="subcellular location">
    <subcellularLocation>
        <location evidence="1">Membrane</location>
        <topology evidence="1">Peripheral membrane protein</topology>
    </subcellularLocation>
</comment>
<dbReference type="Gene3D" id="3.40.50.12780">
    <property type="entry name" value="N-terminal domain of ligase-like"/>
    <property type="match status" value="1"/>
</dbReference>
<dbReference type="RefSeq" id="WP_275705135.1">
    <property type="nucleotide sequence ID" value="NZ_JANCMW010000002.1"/>
</dbReference>